<dbReference type="EMBL" id="OIVN01000654">
    <property type="protein sequence ID" value="SPC83548.1"/>
    <property type="molecule type" value="Genomic_DNA"/>
</dbReference>
<reference evidence="1" key="1">
    <citation type="submission" date="2018-02" db="EMBL/GenBank/DDBJ databases">
        <authorList>
            <person name="Cohen D.B."/>
            <person name="Kent A.D."/>
        </authorList>
    </citation>
    <scope>NUCLEOTIDE SEQUENCE</scope>
</reference>
<dbReference type="AlphaFoldDB" id="A0A2N9F8R5"/>
<evidence type="ECO:0000313" key="1">
    <source>
        <dbReference type="EMBL" id="SPC83548.1"/>
    </source>
</evidence>
<gene>
    <name evidence="1" type="ORF">FSB_LOCUS11430</name>
</gene>
<protein>
    <submittedName>
        <fullName evidence="1">Uncharacterized protein</fullName>
    </submittedName>
</protein>
<proteinExistence type="predicted"/>
<accession>A0A2N9F8R5</accession>
<organism evidence="1">
    <name type="scientific">Fagus sylvatica</name>
    <name type="common">Beechnut</name>
    <dbReference type="NCBI Taxonomy" id="28930"/>
    <lineage>
        <taxon>Eukaryota</taxon>
        <taxon>Viridiplantae</taxon>
        <taxon>Streptophyta</taxon>
        <taxon>Embryophyta</taxon>
        <taxon>Tracheophyta</taxon>
        <taxon>Spermatophyta</taxon>
        <taxon>Magnoliopsida</taxon>
        <taxon>eudicotyledons</taxon>
        <taxon>Gunneridae</taxon>
        <taxon>Pentapetalae</taxon>
        <taxon>rosids</taxon>
        <taxon>fabids</taxon>
        <taxon>Fagales</taxon>
        <taxon>Fagaceae</taxon>
        <taxon>Fagus</taxon>
    </lineage>
</organism>
<name>A0A2N9F8R5_FAGSY</name>
<sequence length="180" mass="19463">MRDRTLVVRDLDLAAYDRGLVVRDQEPEVLSCDCNCCNLDHEWIDQILGVVRDRTRVDGVAHGVNHGVGMAHGQDGGAVGQTHKGDVVHDRSGRDRGGGYLGMGCNRTLNQIFSRDLGLDLGPVRIVQLNGLDGGSSEMCEARGLAYGGVQNPSPLRDLLLSERPGEGLEGFGCIEIQVW</sequence>